<dbReference type="SMART" id="SM00345">
    <property type="entry name" value="HTH_GNTR"/>
    <property type="match status" value="1"/>
</dbReference>
<dbReference type="Proteomes" id="UP000006403">
    <property type="component" value="Unassembled WGS sequence"/>
</dbReference>
<dbReference type="InterPro" id="IPR050679">
    <property type="entry name" value="Bact_HTH_transcr_reg"/>
</dbReference>
<dbReference type="PANTHER" id="PTHR44846:SF17">
    <property type="entry name" value="GNTR-FAMILY TRANSCRIPTIONAL REGULATOR"/>
    <property type="match status" value="1"/>
</dbReference>
<organism evidence="5 6">
    <name type="scientific">Enterococcus faecium 505</name>
    <dbReference type="NCBI Taxonomy" id="1134806"/>
    <lineage>
        <taxon>Bacteria</taxon>
        <taxon>Bacillati</taxon>
        <taxon>Bacillota</taxon>
        <taxon>Bacilli</taxon>
        <taxon>Lactobacillales</taxon>
        <taxon>Enterococcaceae</taxon>
        <taxon>Enterococcus</taxon>
    </lineage>
</organism>
<dbReference type="CDD" id="cd07377">
    <property type="entry name" value="WHTH_GntR"/>
    <property type="match status" value="1"/>
</dbReference>
<evidence type="ECO:0000256" key="3">
    <source>
        <dbReference type="ARBA" id="ARBA00023163"/>
    </source>
</evidence>
<dbReference type="InterPro" id="IPR028978">
    <property type="entry name" value="Chorismate_lyase_/UTRA_dom_sf"/>
</dbReference>
<dbReference type="EMBL" id="AMBL01000066">
    <property type="protein sequence ID" value="EJY44421.1"/>
    <property type="molecule type" value="Genomic_DNA"/>
</dbReference>
<keyword evidence="2" id="KW-0238">DNA-binding</keyword>
<evidence type="ECO:0000259" key="4">
    <source>
        <dbReference type="PROSITE" id="PS50949"/>
    </source>
</evidence>
<protein>
    <submittedName>
        <fullName evidence="5">UbiC transcription regulator-associated domain protein</fullName>
    </submittedName>
</protein>
<evidence type="ECO:0000256" key="2">
    <source>
        <dbReference type="ARBA" id="ARBA00023125"/>
    </source>
</evidence>
<proteinExistence type="predicted"/>
<reference evidence="5 6" key="1">
    <citation type="submission" date="2012-04" db="EMBL/GenBank/DDBJ databases">
        <authorList>
            <person name="Weinstock G."/>
            <person name="Sodergren E."/>
            <person name="Lobos E.A."/>
            <person name="Fulton L."/>
            <person name="Fulton R."/>
            <person name="Courtney L."/>
            <person name="Fronick C."/>
            <person name="O'Laughlin M."/>
            <person name="Godfrey J."/>
            <person name="Wilson R.M."/>
            <person name="Miner T."/>
            <person name="Farmer C."/>
            <person name="Delehaunty K."/>
            <person name="Cordes M."/>
            <person name="Minx P."/>
            <person name="Tomlinson C."/>
            <person name="Chen J."/>
            <person name="Wollam A."/>
            <person name="Pepin K.H."/>
            <person name="Bhonagiri V."/>
            <person name="Zhang X."/>
            <person name="Suruliraj S."/>
            <person name="Warren W."/>
            <person name="Mitreva M."/>
            <person name="Mardis E.R."/>
            <person name="Wilson R.K."/>
        </authorList>
    </citation>
    <scope>NUCLEOTIDE SEQUENCE [LARGE SCALE GENOMIC DNA]</scope>
    <source>
        <strain evidence="5 6">505</strain>
    </source>
</reference>
<sequence length="251" mass="30026">MMIYFRRVKMKKTASNIPLYAQIADELRTKIFMEEWVTGMKIPTEENLCESYHVSRITVRTAIDSLVNEGLVERKRAKGTFVTDWKTEKDEHFTLVRSFTDEMRELGKEIKTIHASISIEKANRKIAKLLNVSPDEKVMVMRRTRATTADEKPFVYFITYFKYRADFPTEDSAYYDSFYELLNRYHIQVNQSKEYIEAILPDKEIQEVLNITEHEPILKRVRITKQLETDFREYSECYYIGNKYRYYIDFS</sequence>
<dbReference type="Pfam" id="PF00392">
    <property type="entry name" value="GntR"/>
    <property type="match status" value="1"/>
</dbReference>
<dbReference type="AlphaFoldDB" id="J6Y3X6"/>
<dbReference type="PANTHER" id="PTHR44846">
    <property type="entry name" value="MANNOSYL-D-GLYCERATE TRANSPORT/METABOLISM SYSTEM REPRESSOR MNGR-RELATED"/>
    <property type="match status" value="1"/>
</dbReference>
<dbReference type="InterPro" id="IPR000524">
    <property type="entry name" value="Tscrpt_reg_HTH_GntR"/>
</dbReference>
<dbReference type="SUPFAM" id="SSF64288">
    <property type="entry name" value="Chorismate lyase-like"/>
    <property type="match status" value="1"/>
</dbReference>
<dbReference type="PROSITE" id="PS50949">
    <property type="entry name" value="HTH_GNTR"/>
    <property type="match status" value="1"/>
</dbReference>
<keyword evidence="3" id="KW-0804">Transcription</keyword>
<dbReference type="Pfam" id="PF07702">
    <property type="entry name" value="UTRA"/>
    <property type="match status" value="1"/>
</dbReference>
<dbReference type="Gene3D" id="3.40.1410.10">
    <property type="entry name" value="Chorismate lyase-like"/>
    <property type="match status" value="1"/>
</dbReference>
<dbReference type="InterPro" id="IPR036390">
    <property type="entry name" value="WH_DNA-bd_sf"/>
</dbReference>
<evidence type="ECO:0000313" key="6">
    <source>
        <dbReference type="Proteomes" id="UP000006403"/>
    </source>
</evidence>
<accession>J6Y3X6</accession>
<dbReference type="GO" id="GO:0003677">
    <property type="term" value="F:DNA binding"/>
    <property type="evidence" value="ECO:0007669"/>
    <property type="project" value="UniProtKB-KW"/>
</dbReference>
<keyword evidence="1" id="KW-0805">Transcription regulation</keyword>
<name>J6Y3X6_ENTFC</name>
<evidence type="ECO:0000313" key="5">
    <source>
        <dbReference type="EMBL" id="EJY44421.1"/>
    </source>
</evidence>
<evidence type="ECO:0000256" key="1">
    <source>
        <dbReference type="ARBA" id="ARBA00023015"/>
    </source>
</evidence>
<dbReference type="PATRIC" id="fig|1134806.3.peg.1811"/>
<dbReference type="GO" id="GO:0003700">
    <property type="term" value="F:DNA-binding transcription factor activity"/>
    <property type="evidence" value="ECO:0007669"/>
    <property type="project" value="InterPro"/>
</dbReference>
<dbReference type="InterPro" id="IPR011663">
    <property type="entry name" value="UTRA"/>
</dbReference>
<dbReference type="SMART" id="SM00866">
    <property type="entry name" value="UTRA"/>
    <property type="match status" value="1"/>
</dbReference>
<dbReference type="InterPro" id="IPR036388">
    <property type="entry name" value="WH-like_DNA-bd_sf"/>
</dbReference>
<feature type="domain" description="HTH gntR-type" evidence="4">
    <location>
        <begin position="17"/>
        <end position="85"/>
    </location>
</feature>
<dbReference type="HOGENOM" id="CLU_063236_2_3_9"/>
<dbReference type="FunFam" id="1.10.10.10:FF:000079">
    <property type="entry name" value="GntR family transcriptional regulator"/>
    <property type="match status" value="1"/>
</dbReference>
<dbReference type="GO" id="GO:0045892">
    <property type="term" value="P:negative regulation of DNA-templated transcription"/>
    <property type="evidence" value="ECO:0007669"/>
    <property type="project" value="TreeGrafter"/>
</dbReference>
<dbReference type="Gene3D" id="1.10.10.10">
    <property type="entry name" value="Winged helix-like DNA-binding domain superfamily/Winged helix DNA-binding domain"/>
    <property type="match status" value="1"/>
</dbReference>
<dbReference type="SUPFAM" id="SSF46785">
    <property type="entry name" value="Winged helix' DNA-binding domain"/>
    <property type="match status" value="1"/>
</dbReference>
<gene>
    <name evidence="5" type="ORF">HMPREF1348_01896</name>
</gene>
<dbReference type="PRINTS" id="PR00035">
    <property type="entry name" value="HTHGNTR"/>
</dbReference>
<comment type="caution">
    <text evidence="5">The sequence shown here is derived from an EMBL/GenBank/DDBJ whole genome shotgun (WGS) entry which is preliminary data.</text>
</comment>